<evidence type="ECO:0000313" key="4">
    <source>
        <dbReference type="Proteomes" id="UP001139035"/>
    </source>
</evidence>
<comment type="caution">
    <text evidence="3">The sequence shown here is derived from an EMBL/GenBank/DDBJ whole genome shotgun (WGS) entry which is preliminary data.</text>
</comment>
<feature type="compositionally biased region" description="Basic and acidic residues" evidence="1">
    <location>
        <begin position="68"/>
        <end position="81"/>
    </location>
</feature>
<keyword evidence="4" id="KW-1185">Reference proteome</keyword>
<organism evidence="3 4">
    <name type="scientific">Jiella avicenniae</name>
    <dbReference type="NCBI Taxonomy" id="2907202"/>
    <lineage>
        <taxon>Bacteria</taxon>
        <taxon>Pseudomonadati</taxon>
        <taxon>Pseudomonadota</taxon>
        <taxon>Alphaproteobacteria</taxon>
        <taxon>Hyphomicrobiales</taxon>
        <taxon>Aurantimonadaceae</taxon>
        <taxon>Jiella</taxon>
    </lineage>
</organism>
<evidence type="ECO:0000256" key="2">
    <source>
        <dbReference type="SAM" id="SignalP"/>
    </source>
</evidence>
<reference evidence="3" key="1">
    <citation type="submission" date="2022-01" db="EMBL/GenBank/DDBJ databases">
        <title>Jiella avicenniae sp. nov., a novel endophytic bacterium isolated from bark of Avicennia marina.</title>
        <authorList>
            <person name="Tuo L."/>
        </authorList>
    </citation>
    <scope>NUCLEOTIDE SEQUENCE</scope>
    <source>
        <strain evidence="3">CBK1P-4</strain>
    </source>
</reference>
<accession>A0A9X1NZP1</accession>
<evidence type="ECO:0008006" key="5">
    <source>
        <dbReference type="Google" id="ProtNLM"/>
    </source>
</evidence>
<keyword evidence="2" id="KW-0732">Signal</keyword>
<feature type="signal peptide" evidence="2">
    <location>
        <begin position="1"/>
        <end position="23"/>
    </location>
</feature>
<gene>
    <name evidence="3" type="ORF">LZD57_01525</name>
</gene>
<proteinExistence type="predicted"/>
<dbReference type="EMBL" id="JAJUWU010000001">
    <property type="protein sequence ID" value="MCE7026658.1"/>
    <property type="molecule type" value="Genomic_DNA"/>
</dbReference>
<feature type="compositionally biased region" description="Polar residues" evidence="1">
    <location>
        <begin position="51"/>
        <end position="64"/>
    </location>
</feature>
<dbReference type="AlphaFoldDB" id="A0A9X1NZP1"/>
<sequence length="97" mass="9960">MKTHLTIAVALGAILAASSASLAASLVPGSGADFTSSPEVKVVPKPRSDDAVTTDSTRGYSTRPATRRATDQSDAERDSADTRPIILVPGSDADFSN</sequence>
<evidence type="ECO:0000313" key="3">
    <source>
        <dbReference type="EMBL" id="MCE7026658.1"/>
    </source>
</evidence>
<dbReference type="RefSeq" id="WP_233717345.1">
    <property type="nucleotide sequence ID" value="NZ_JAJUWU010000001.1"/>
</dbReference>
<evidence type="ECO:0000256" key="1">
    <source>
        <dbReference type="SAM" id="MobiDB-lite"/>
    </source>
</evidence>
<name>A0A9X1NZP1_9HYPH</name>
<feature type="chain" id="PRO_5040959315" description="Serine protease" evidence="2">
    <location>
        <begin position="24"/>
        <end position="97"/>
    </location>
</feature>
<dbReference type="Proteomes" id="UP001139035">
    <property type="component" value="Unassembled WGS sequence"/>
</dbReference>
<protein>
    <recommendedName>
        <fullName evidence="5">Serine protease</fullName>
    </recommendedName>
</protein>
<feature type="region of interest" description="Disordered" evidence="1">
    <location>
        <begin position="27"/>
        <end position="97"/>
    </location>
</feature>